<reference evidence="2" key="1">
    <citation type="submission" date="2018-02" db="EMBL/GenBank/DDBJ databases">
        <authorList>
            <person name="Hausmann B."/>
        </authorList>
    </citation>
    <scope>NUCLEOTIDE SEQUENCE [LARGE SCALE GENOMIC DNA]</scope>
    <source>
        <strain evidence="2">Peat soil MAG SbA5</strain>
    </source>
</reference>
<accession>A0A2N9LA84</accession>
<name>A0A2N9LA84_9BACT</name>
<dbReference type="OrthoDB" id="122372at2"/>
<evidence type="ECO:0000313" key="1">
    <source>
        <dbReference type="EMBL" id="SPE20197.1"/>
    </source>
</evidence>
<gene>
    <name evidence="1" type="ORF">SBA5_290051</name>
</gene>
<sequence length="104" mass="11156">MTSHQPHSRSRQGYRQNLTPVLVGLCLILLALLSVAQVGHLHSNPTDADHCQLCIVMHTLVPVAQLATAIIMVQLGASAPKVEPTLTACQFLSPIFIRPPPASC</sequence>
<proteinExistence type="predicted"/>
<dbReference type="AlphaFoldDB" id="A0A2N9LA84"/>
<dbReference type="EMBL" id="OKRB01000085">
    <property type="protein sequence ID" value="SPE20197.1"/>
    <property type="molecule type" value="Genomic_DNA"/>
</dbReference>
<dbReference type="Proteomes" id="UP000239735">
    <property type="component" value="Unassembled WGS sequence"/>
</dbReference>
<organism evidence="1 2">
    <name type="scientific">Candidatus Sulfuritelmatomonas gaucii</name>
    <dbReference type="NCBI Taxonomy" id="2043161"/>
    <lineage>
        <taxon>Bacteria</taxon>
        <taxon>Pseudomonadati</taxon>
        <taxon>Acidobacteriota</taxon>
        <taxon>Terriglobia</taxon>
        <taxon>Terriglobales</taxon>
        <taxon>Acidobacteriaceae</taxon>
        <taxon>Candidatus Sulfuritelmatomonas</taxon>
    </lineage>
</organism>
<protein>
    <submittedName>
        <fullName evidence="1">Uncharacterized protein</fullName>
    </submittedName>
</protein>
<evidence type="ECO:0000313" key="2">
    <source>
        <dbReference type="Proteomes" id="UP000239735"/>
    </source>
</evidence>